<dbReference type="InterPro" id="IPR013083">
    <property type="entry name" value="Znf_RING/FYVE/PHD"/>
</dbReference>
<reference evidence="5" key="1">
    <citation type="journal article" date="2023" name="GigaByte">
        <title>Genome assembly of the bearded iris, Iris pallida Lam.</title>
        <authorList>
            <person name="Bruccoleri R.E."/>
            <person name="Oakeley E.J."/>
            <person name="Faust A.M.E."/>
            <person name="Altorfer M."/>
            <person name="Dessus-Babus S."/>
            <person name="Burckhardt D."/>
            <person name="Oertli M."/>
            <person name="Naumann U."/>
            <person name="Petersen F."/>
            <person name="Wong J."/>
        </authorList>
    </citation>
    <scope>NUCLEOTIDE SEQUENCE</scope>
    <source>
        <strain evidence="5">GSM-AAB239-AS_SAM_17_03QT</strain>
    </source>
</reference>
<dbReference type="PANTHER" id="PTHR46225">
    <property type="entry name" value="C3H4 TYPE ZINC FINGER PROTEIN"/>
    <property type="match status" value="1"/>
</dbReference>
<feature type="transmembrane region" description="Helical" evidence="3">
    <location>
        <begin position="122"/>
        <end position="142"/>
    </location>
</feature>
<keyword evidence="1" id="KW-0862">Zinc</keyword>
<dbReference type="Gene3D" id="3.30.40.10">
    <property type="entry name" value="Zinc/RING finger domain, C3HC4 (zinc finger)"/>
    <property type="match status" value="1"/>
</dbReference>
<evidence type="ECO:0000256" key="3">
    <source>
        <dbReference type="SAM" id="Phobius"/>
    </source>
</evidence>
<gene>
    <name evidence="5" type="ORF">M6B38_103670</name>
</gene>
<keyword evidence="3" id="KW-0812">Transmembrane</keyword>
<feature type="transmembrane region" description="Helical" evidence="3">
    <location>
        <begin position="90"/>
        <end position="110"/>
    </location>
</feature>
<dbReference type="SUPFAM" id="SSF57850">
    <property type="entry name" value="RING/U-box"/>
    <property type="match status" value="1"/>
</dbReference>
<keyword evidence="6" id="KW-1185">Reference proteome</keyword>
<dbReference type="FunFam" id="3.30.40.10:FF:000348">
    <property type="entry name" value="E3 ubiquitin-protein ligase"/>
    <property type="match status" value="1"/>
</dbReference>
<reference evidence="5" key="2">
    <citation type="submission" date="2023-04" db="EMBL/GenBank/DDBJ databases">
        <authorList>
            <person name="Bruccoleri R.E."/>
            <person name="Oakeley E.J."/>
            <person name="Faust A.-M."/>
            <person name="Dessus-Babus S."/>
            <person name="Altorfer M."/>
            <person name="Burckhardt D."/>
            <person name="Oertli M."/>
            <person name="Naumann U."/>
            <person name="Petersen F."/>
            <person name="Wong J."/>
        </authorList>
    </citation>
    <scope>NUCLEOTIDE SEQUENCE</scope>
    <source>
        <strain evidence="5">GSM-AAB239-AS_SAM_17_03QT</strain>
        <tissue evidence="5">Leaf</tissue>
    </source>
</reference>
<dbReference type="PROSITE" id="PS50089">
    <property type="entry name" value="ZF_RING_2"/>
    <property type="match status" value="1"/>
</dbReference>
<keyword evidence="1" id="KW-0863">Zinc-finger</keyword>
<accession>A0AAX6F354</accession>
<evidence type="ECO:0000256" key="1">
    <source>
        <dbReference type="PROSITE-ProRule" id="PRU00175"/>
    </source>
</evidence>
<evidence type="ECO:0000256" key="2">
    <source>
        <dbReference type="SAM" id="MobiDB-lite"/>
    </source>
</evidence>
<dbReference type="PANTHER" id="PTHR46225:SF19">
    <property type="entry name" value="RING-TYPE DOMAIN-CONTAINING PROTEIN"/>
    <property type="match status" value="1"/>
</dbReference>
<dbReference type="Proteomes" id="UP001140949">
    <property type="component" value="Unassembled WGS sequence"/>
</dbReference>
<feature type="compositionally biased region" description="Polar residues" evidence="2">
    <location>
        <begin position="45"/>
        <end position="71"/>
    </location>
</feature>
<feature type="domain" description="RING-type" evidence="4">
    <location>
        <begin position="349"/>
        <end position="390"/>
    </location>
</feature>
<dbReference type="GO" id="GO:0008270">
    <property type="term" value="F:zinc ion binding"/>
    <property type="evidence" value="ECO:0007669"/>
    <property type="project" value="UniProtKB-KW"/>
</dbReference>
<feature type="transmembrane region" description="Helical" evidence="3">
    <location>
        <begin position="247"/>
        <end position="280"/>
    </location>
</feature>
<keyword evidence="3" id="KW-1133">Transmembrane helix</keyword>
<proteinExistence type="predicted"/>
<dbReference type="EMBL" id="JANAVB010032220">
    <property type="protein sequence ID" value="KAJ6810589.1"/>
    <property type="molecule type" value="Genomic_DNA"/>
</dbReference>
<protein>
    <submittedName>
        <fullName evidence="5">E3 ubiquitin-protein ligase</fullName>
    </submittedName>
</protein>
<dbReference type="Pfam" id="PF13639">
    <property type="entry name" value="zf-RING_2"/>
    <property type="match status" value="1"/>
</dbReference>
<feature type="region of interest" description="Disordered" evidence="2">
    <location>
        <begin position="1"/>
        <end position="84"/>
    </location>
</feature>
<sequence>MMEHSVSHSGQDHVISISRGDVASTSTYHEDDESDSDGMQHKSRPSTTTQPPFAQSPQVAPITSNSRNASTRGRGDNNGQRRRSPLNSGLWISVEFFVNLTQIVAAVTVLALSRHENRHSPLFAWIVGYTVGCVATLPHLLWRYIHRNGQETEQEPTHSYQSSSQDNPPGSTPYSTVSFSQVLEGENRLQSNIFSRFGQNFVITGSRLNALVDHFKMALDCFFAVWFVVGNVWLFGGHTSAADSPNLYRLCIAFLTFSCVGYAMPFILCAIVCCCLPCIISVAGFREDLGHTRGATAESINALPTYKFKSKRNISREDCEIGSEEPSEGGILAVGTNKERIISAEDAVCCVCLGRYLDNDELRELPCTHFFHIECVDKWLKINALCPLCKSEVVDEATGFSAFFSSYSHRGRTHDRRAGSGDGADSRV</sequence>
<feature type="region of interest" description="Disordered" evidence="2">
    <location>
        <begin position="153"/>
        <end position="176"/>
    </location>
</feature>
<name>A0AAX6F354_IRIPA</name>
<dbReference type="InterPro" id="IPR001841">
    <property type="entry name" value="Znf_RING"/>
</dbReference>
<keyword evidence="1" id="KW-0479">Metal-binding</keyword>
<evidence type="ECO:0000259" key="4">
    <source>
        <dbReference type="PROSITE" id="PS50089"/>
    </source>
</evidence>
<dbReference type="SMART" id="SM00184">
    <property type="entry name" value="RING"/>
    <property type="match status" value="1"/>
</dbReference>
<evidence type="ECO:0000313" key="6">
    <source>
        <dbReference type="Proteomes" id="UP001140949"/>
    </source>
</evidence>
<comment type="caution">
    <text evidence="5">The sequence shown here is derived from an EMBL/GenBank/DDBJ whole genome shotgun (WGS) entry which is preliminary data.</text>
</comment>
<feature type="compositionally biased region" description="Polar residues" evidence="2">
    <location>
        <begin position="157"/>
        <end position="176"/>
    </location>
</feature>
<feature type="transmembrane region" description="Helical" evidence="3">
    <location>
        <begin position="217"/>
        <end position="235"/>
    </location>
</feature>
<keyword evidence="3" id="KW-0472">Membrane</keyword>
<organism evidence="5 6">
    <name type="scientific">Iris pallida</name>
    <name type="common">Sweet iris</name>
    <dbReference type="NCBI Taxonomy" id="29817"/>
    <lineage>
        <taxon>Eukaryota</taxon>
        <taxon>Viridiplantae</taxon>
        <taxon>Streptophyta</taxon>
        <taxon>Embryophyta</taxon>
        <taxon>Tracheophyta</taxon>
        <taxon>Spermatophyta</taxon>
        <taxon>Magnoliopsida</taxon>
        <taxon>Liliopsida</taxon>
        <taxon>Asparagales</taxon>
        <taxon>Iridaceae</taxon>
        <taxon>Iridoideae</taxon>
        <taxon>Irideae</taxon>
        <taxon>Iris</taxon>
    </lineage>
</organism>
<evidence type="ECO:0000313" key="5">
    <source>
        <dbReference type="EMBL" id="KAJ6810589.1"/>
    </source>
</evidence>
<dbReference type="AlphaFoldDB" id="A0AAX6F354"/>